<evidence type="ECO:0000256" key="9">
    <source>
        <dbReference type="ARBA" id="ARBA00023102"/>
    </source>
</evidence>
<keyword evidence="8 12" id="KW-0028">Amino-acid biosynthesis</keyword>
<evidence type="ECO:0000256" key="10">
    <source>
        <dbReference type="ARBA" id="ARBA00023235"/>
    </source>
</evidence>
<evidence type="ECO:0000256" key="8">
    <source>
        <dbReference type="ARBA" id="ARBA00022605"/>
    </source>
</evidence>
<dbReference type="InterPro" id="IPR006062">
    <property type="entry name" value="His_biosynth"/>
</dbReference>
<dbReference type="FunFam" id="3.20.20.70:FF:000009">
    <property type="entry name" value="1-(5-phosphoribosyl)-5-[(5-phosphoribosylamino)methylideneamino] imidazole-4-carboxamide isomerase"/>
    <property type="match status" value="1"/>
</dbReference>
<organism evidence="15 16">
    <name type="scientific">Limosilactobacillus gastricus DSM 16045</name>
    <dbReference type="NCBI Taxonomy" id="1423749"/>
    <lineage>
        <taxon>Bacteria</taxon>
        <taxon>Bacillati</taxon>
        <taxon>Bacillota</taxon>
        <taxon>Bacilli</taxon>
        <taxon>Lactobacillales</taxon>
        <taxon>Lactobacillaceae</taxon>
        <taxon>Limosilactobacillus</taxon>
    </lineage>
</organism>
<keyword evidence="10 12" id="KW-0413">Isomerase</keyword>
<dbReference type="InterPro" id="IPR006063">
    <property type="entry name" value="HisA_bact_arch"/>
</dbReference>
<gene>
    <name evidence="12" type="primary">hisA</name>
    <name evidence="15" type="ORF">FC60_GL000145</name>
</gene>
<dbReference type="InterPro" id="IPR011060">
    <property type="entry name" value="RibuloseP-bd_barrel"/>
</dbReference>
<dbReference type="Proteomes" id="UP000051739">
    <property type="component" value="Unassembled WGS sequence"/>
</dbReference>
<dbReference type="GO" id="GO:0000105">
    <property type="term" value="P:L-histidine biosynthetic process"/>
    <property type="evidence" value="ECO:0007669"/>
    <property type="project" value="UniProtKB-UniRule"/>
</dbReference>
<dbReference type="EMBL" id="AZFN01000010">
    <property type="protein sequence ID" value="KRM02485.1"/>
    <property type="molecule type" value="Genomic_DNA"/>
</dbReference>
<comment type="pathway">
    <text evidence="3 12 14">Amino-acid biosynthesis; L-histidine biosynthesis; L-histidine from 5-phospho-alpha-D-ribose 1-diphosphate: step 4/9.</text>
</comment>
<dbReference type="InterPro" id="IPR013785">
    <property type="entry name" value="Aldolase_TIM"/>
</dbReference>
<dbReference type="PANTHER" id="PTHR43090:SF2">
    <property type="entry name" value="1-(5-PHOSPHORIBOSYL)-5-[(5-PHOSPHORIBOSYLAMINO)METHYLIDENEAMINO] IMIDAZOLE-4-CARBOXAMIDE ISOMERASE"/>
    <property type="match status" value="1"/>
</dbReference>
<evidence type="ECO:0000313" key="15">
    <source>
        <dbReference type="EMBL" id="KRM02485.1"/>
    </source>
</evidence>
<dbReference type="InterPro" id="IPR023016">
    <property type="entry name" value="HisA/PriA"/>
</dbReference>
<evidence type="ECO:0000256" key="5">
    <source>
        <dbReference type="ARBA" id="ARBA00012550"/>
    </source>
</evidence>
<feature type="active site" description="Proton acceptor" evidence="12">
    <location>
        <position position="7"/>
    </location>
</feature>
<dbReference type="PATRIC" id="fig|1423749.3.peg.145"/>
<evidence type="ECO:0000313" key="16">
    <source>
        <dbReference type="Proteomes" id="UP000051739"/>
    </source>
</evidence>
<evidence type="ECO:0000256" key="3">
    <source>
        <dbReference type="ARBA" id="ARBA00005133"/>
    </source>
</evidence>
<dbReference type="InterPro" id="IPR044524">
    <property type="entry name" value="Isoase_HisA-like"/>
</dbReference>
<dbReference type="Pfam" id="PF00977">
    <property type="entry name" value="His_biosynth"/>
    <property type="match status" value="1"/>
</dbReference>
<accession>A0A0R1VB93</accession>
<evidence type="ECO:0000256" key="1">
    <source>
        <dbReference type="ARBA" id="ARBA00000901"/>
    </source>
</evidence>
<keyword evidence="9 12" id="KW-0368">Histidine biosynthesis</keyword>
<reference evidence="15 16" key="1">
    <citation type="journal article" date="2015" name="Genome Announc.">
        <title>Expanding the biotechnology potential of lactobacilli through comparative genomics of 213 strains and associated genera.</title>
        <authorList>
            <person name="Sun Z."/>
            <person name="Harris H.M."/>
            <person name="McCann A."/>
            <person name="Guo C."/>
            <person name="Argimon S."/>
            <person name="Zhang W."/>
            <person name="Yang X."/>
            <person name="Jeffery I.B."/>
            <person name="Cooney J.C."/>
            <person name="Kagawa T.F."/>
            <person name="Liu W."/>
            <person name="Song Y."/>
            <person name="Salvetti E."/>
            <person name="Wrobel A."/>
            <person name="Rasinkangas P."/>
            <person name="Parkhill J."/>
            <person name="Rea M.C."/>
            <person name="O'Sullivan O."/>
            <person name="Ritari J."/>
            <person name="Douillard F.P."/>
            <person name="Paul Ross R."/>
            <person name="Yang R."/>
            <person name="Briner A.E."/>
            <person name="Felis G.E."/>
            <person name="de Vos W.M."/>
            <person name="Barrangou R."/>
            <person name="Klaenhammer T.R."/>
            <person name="Caufield P.W."/>
            <person name="Cui Y."/>
            <person name="Zhang H."/>
            <person name="O'Toole P.W."/>
        </authorList>
    </citation>
    <scope>NUCLEOTIDE SEQUENCE [LARGE SCALE GENOMIC DNA]</scope>
    <source>
        <strain evidence="15 16">DSM 16045</strain>
    </source>
</reference>
<keyword evidence="7 12" id="KW-0963">Cytoplasm</keyword>
<evidence type="ECO:0000256" key="4">
    <source>
        <dbReference type="ARBA" id="ARBA00009667"/>
    </source>
</evidence>
<dbReference type="GO" id="GO:0003949">
    <property type="term" value="F:1-(5-phosphoribosyl)-5-[(5-phosphoribosylamino)methylideneamino]imidazole-4-carboxamide isomerase activity"/>
    <property type="evidence" value="ECO:0007669"/>
    <property type="project" value="UniProtKB-UniRule"/>
</dbReference>
<evidence type="ECO:0000256" key="2">
    <source>
        <dbReference type="ARBA" id="ARBA00004496"/>
    </source>
</evidence>
<comment type="caution">
    <text evidence="15">The sequence shown here is derived from an EMBL/GenBank/DDBJ whole genome shotgun (WGS) entry which is preliminary data.</text>
</comment>
<comment type="subcellular location">
    <subcellularLocation>
        <location evidence="2 12 14">Cytoplasm</location>
    </subcellularLocation>
</comment>
<dbReference type="GO" id="GO:0005737">
    <property type="term" value="C:cytoplasm"/>
    <property type="evidence" value="ECO:0007669"/>
    <property type="project" value="UniProtKB-SubCell"/>
</dbReference>
<evidence type="ECO:0000256" key="6">
    <source>
        <dbReference type="ARBA" id="ARBA00018464"/>
    </source>
</evidence>
<dbReference type="RefSeq" id="WP_056937242.1">
    <property type="nucleotide sequence ID" value="NZ_AZFN01000010.1"/>
</dbReference>
<dbReference type="UniPathway" id="UPA00031">
    <property type="reaction ID" value="UER00009"/>
</dbReference>
<dbReference type="AlphaFoldDB" id="A0A0R1VB93"/>
<dbReference type="SUPFAM" id="SSF51366">
    <property type="entry name" value="Ribulose-phoshate binding barrel"/>
    <property type="match status" value="1"/>
</dbReference>
<proteinExistence type="inferred from homology"/>
<protein>
    <recommendedName>
        <fullName evidence="6 12">1-(5-phosphoribosyl)-5-[(5-phosphoribosylamino)methylideneamino] imidazole-4-carboxamide isomerase</fullName>
        <ecNumber evidence="5 12">5.3.1.16</ecNumber>
    </recommendedName>
    <alternativeName>
        <fullName evidence="11 12">Phosphoribosylformimino-5-aminoimidazole carboxamide ribotide isomerase</fullName>
    </alternativeName>
</protein>
<dbReference type="EC" id="5.3.1.16" evidence="5 12"/>
<evidence type="ECO:0000256" key="12">
    <source>
        <dbReference type="HAMAP-Rule" id="MF_01014"/>
    </source>
</evidence>
<dbReference type="CDD" id="cd04732">
    <property type="entry name" value="HisA"/>
    <property type="match status" value="1"/>
</dbReference>
<keyword evidence="16" id="KW-1185">Reference proteome</keyword>
<evidence type="ECO:0000256" key="14">
    <source>
        <dbReference type="RuleBase" id="RU003658"/>
    </source>
</evidence>
<comment type="similarity">
    <text evidence="4 12 13">Belongs to the HisA/HisF family.</text>
</comment>
<evidence type="ECO:0000256" key="7">
    <source>
        <dbReference type="ARBA" id="ARBA00022490"/>
    </source>
</evidence>
<evidence type="ECO:0000256" key="13">
    <source>
        <dbReference type="RuleBase" id="RU003657"/>
    </source>
</evidence>
<dbReference type="NCBIfam" id="TIGR00007">
    <property type="entry name" value="1-(5-phosphoribosyl)-5-[(5-phosphoribosylamino)methylideneamino]imidazole-4-carboxamide isomerase"/>
    <property type="match status" value="1"/>
</dbReference>
<comment type="catalytic activity">
    <reaction evidence="1 12 14">
        <text>1-(5-phospho-beta-D-ribosyl)-5-[(5-phospho-beta-D-ribosylamino)methylideneamino]imidazole-4-carboxamide = 5-[(5-phospho-1-deoxy-D-ribulos-1-ylimino)methylamino]-1-(5-phospho-beta-D-ribosyl)imidazole-4-carboxamide</text>
        <dbReference type="Rhea" id="RHEA:15469"/>
        <dbReference type="ChEBI" id="CHEBI:58435"/>
        <dbReference type="ChEBI" id="CHEBI:58525"/>
        <dbReference type="EC" id="5.3.1.16"/>
    </reaction>
</comment>
<dbReference type="Gene3D" id="3.20.20.70">
    <property type="entry name" value="Aldolase class I"/>
    <property type="match status" value="1"/>
</dbReference>
<dbReference type="GO" id="GO:0000162">
    <property type="term" value="P:L-tryptophan biosynthetic process"/>
    <property type="evidence" value="ECO:0007669"/>
    <property type="project" value="TreeGrafter"/>
</dbReference>
<feature type="active site" description="Proton donor" evidence="12">
    <location>
        <position position="129"/>
    </location>
</feature>
<dbReference type="PANTHER" id="PTHR43090">
    <property type="entry name" value="1-(5-PHOSPHORIBOSYL)-5-[(5-PHOSPHORIBOSYLAMINO)METHYLIDENEAMINO] IMIDAZOLE-4-CARBOXAMIDE ISOMERASE"/>
    <property type="match status" value="1"/>
</dbReference>
<dbReference type="HAMAP" id="MF_01014">
    <property type="entry name" value="HisA"/>
    <property type="match status" value="1"/>
</dbReference>
<name>A0A0R1VB93_9LACO</name>
<evidence type="ECO:0000256" key="11">
    <source>
        <dbReference type="ARBA" id="ARBA00030547"/>
    </source>
</evidence>
<sequence length="241" mass="25801">MIIPAIDMQNGRSVRLYQGDFAAETLINESPLQQAHQYQAAGIRVIHLVDLDGAKVGHPVNQAIVETITHQFSGQVEIGGGIRTVKDVQSYFEIGVDRVILGSIALKDPDLTKNLLAQYGGEKIVIGVDGQNGQVATEGWLDQSQVAMGDLIGQMVAAGAKHFIVTDVSRDGAMQGPNVKLLADLQARFTGANIIASGGIRDLNDIKELQKQGIHDSVVGRSLYEGTISLAEIAEVNRHVS</sequence>